<evidence type="ECO:0000256" key="2">
    <source>
        <dbReference type="SAM" id="Phobius"/>
    </source>
</evidence>
<gene>
    <name evidence="3" type="ORF">CK500_08635</name>
</gene>
<dbReference type="AlphaFoldDB" id="A0A2A2FFZ8"/>
<keyword evidence="2" id="KW-0472">Membrane</keyword>
<dbReference type="RefSeq" id="WP_095636839.1">
    <property type="nucleotide sequence ID" value="NZ_NSKC01000004.1"/>
</dbReference>
<feature type="transmembrane region" description="Helical" evidence="2">
    <location>
        <begin position="49"/>
        <end position="70"/>
    </location>
</feature>
<keyword evidence="2" id="KW-0812">Transmembrane</keyword>
<keyword evidence="2" id="KW-1133">Transmembrane helix</keyword>
<dbReference type="Proteomes" id="UP000218083">
    <property type="component" value="Unassembled WGS sequence"/>
</dbReference>
<comment type="caution">
    <text evidence="3">The sequence shown here is derived from an EMBL/GenBank/DDBJ whole genome shotgun (WGS) entry which is preliminary data.</text>
</comment>
<evidence type="ECO:0000256" key="1">
    <source>
        <dbReference type="SAM" id="MobiDB-lite"/>
    </source>
</evidence>
<evidence type="ECO:0000313" key="3">
    <source>
        <dbReference type="EMBL" id="PAU83572.1"/>
    </source>
</evidence>
<feature type="transmembrane region" description="Helical" evidence="2">
    <location>
        <begin position="123"/>
        <end position="144"/>
    </location>
</feature>
<feature type="transmembrane region" description="Helical" evidence="2">
    <location>
        <begin position="90"/>
        <end position="111"/>
    </location>
</feature>
<name>A0A2A2FFZ8_9EURY</name>
<protein>
    <submittedName>
        <fullName evidence="3">Uncharacterized protein</fullName>
    </submittedName>
</protein>
<dbReference type="OrthoDB" id="331072at2157"/>
<feature type="transmembrane region" description="Helical" evidence="2">
    <location>
        <begin position="150"/>
        <end position="168"/>
    </location>
</feature>
<feature type="region of interest" description="Disordered" evidence="1">
    <location>
        <begin position="1"/>
        <end position="34"/>
    </location>
</feature>
<evidence type="ECO:0000313" key="4">
    <source>
        <dbReference type="Proteomes" id="UP000218083"/>
    </source>
</evidence>
<keyword evidence="4" id="KW-1185">Reference proteome</keyword>
<organism evidence="3 4">
    <name type="scientific">Halorubrum salipaludis</name>
    <dbReference type="NCBI Taxonomy" id="2032630"/>
    <lineage>
        <taxon>Archaea</taxon>
        <taxon>Methanobacteriati</taxon>
        <taxon>Methanobacteriota</taxon>
        <taxon>Stenosarchaea group</taxon>
        <taxon>Halobacteria</taxon>
        <taxon>Halobacteriales</taxon>
        <taxon>Haloferacaceae</taxon>
        <taxon>Halorubrum</taxon>
    </lineage>
</organism>
<sequence length="188" mass="20275">MTDRSVGGPDDDGRRAAESADGGTEDRDAEDRAPTEREWTRRVWYRSRVGLAVIGVDLLLTVLLVAGTVVAYEVPFAELNRIADGVVPSYVYAFSLFGALGFVFTALIDEFDSSAGDLLRYNFRLPAALPLGVGIYLLSGVILGEGTSDFPLVAGTVFLAGLYVNLAYKRLGALARRLLPGRREEADA</sequence>
<proteinExistence type="predicted"/>
<dbReference type="EMBL" id="NSKC01000004">
    <property type="protein sequence ID" value="PAU83572.1"/>
    <property type="molecule type" value="Genomic_DNA"/>
</dbReference>
<feature type="compositionally biased region" description="Basic and acidic residues" evidence="1">
    <location>
        <begin position="11"/>
        <end position="34"/>
    </location>
</feature>
<reference evidence="3 4" key="1">
    <citation type="submission" date="2017-08" db="EMBL/GenBank/DDBJ databases">
        <title>The strain WRN001 was isolated from Binhai saline alkaline soil, Tianjin, China.</title>
        <authorList>
            <person name="Liu D."/>
            <person name="Zhang G."/>
        </authorList>
    </citation>
    <scope>NUCLEOTIDE SEQUENCE [LARGE SCALE GENOMIC DNA]</scope>
    <source>
        <strain evidence="3 4">WN019</strain>
    </source>
</reference>
<accession>A0A2A2FFZ8</accession>